<name>A0A7N2LL48_QUELO</name>
<dbReference type="EMBL" id="LRBV02000004">
    <property type="status" value="NOT_ANNOTATED_CDS"/>
    <property type="molecule type" value="Genomic_DNA"/>
</dbReference>
<reference evidence="2" key="2">
    <citation type="submission" date="2021-01" db="UniProtKB">
        <authorList>
            <consortium name="EnsemblPlants"/>
        </authorList>
    </citation>
    <scope>IDENTIFICATION</scope>
</reference>
<dbReference type="EnsemblPlants" id="QL04p085886:mrna">
    <property type="protein sequence ID" value="QL04p085886:mrna"/>
    <property type="gene ID" value="QL04p085886"/>
</dbReference>
<evidence type="ECO:0000313" key="3">
    <source>
        <dbReference type="Proteomes" id="UP000594261"/>
    </source>
</evidence>
<reference evidence="2 3" key="1">
    <citation type="journal article" date="2016" name="G3 (Bethesda)">
        <title>First Draft Assembly and Annotation of the Genome of a California Endemic Oak Quercus lobata Nee (Fagaceae).</title>
        <authorList>
            <person name="Sork V.L."/>
            <person name="Fitz-Gibbon S.T."/>
            <person name="Puiu D."/>
            <person name="Crepeau M."/>
            <person name="Gugger P.F."/>
            <person name="Sherman R."/>
            <person name="Stevens K."/>
            <person name="Langley C.H."/>
            <person name="Pellegrini M."/>
            <person name="Salzberg S.L."/>
        </authorList>
    </citation>
    <scope>NUCLEOTIDE SEQUENCE [LARGE SCALE GENOMIC DNA]</scope>
    <source>
        <strain evidence="2 3">cv. SW786</strain>
    </source>
</reference>
<dbReference type="Proteomes" id="UP000594261">
    <property type="component" value="Chromosome 4"/>
</dbReference>
<keyword evidence="1" id="KW-0732">Signal</keyword>
<feature type="signal peptide" evidence="1">
    <location>
        <begin position="1"/>
        <end position="16"/>
    </location>
</feature>
<feature type="chain" id="PRO_5029849411" evidence="1">
    <location>
        <begin position="17"/>
        <end position="91"/>
    </location>
</feature>
<dbReference type="Gramene" id="QL04p085886:mrna">
    <property type="protein sequence ID" value="QL04p085886:mrna"/>
    <property type="gene ID" value="QL04p085886"/>
</dbReference>
<sequence length="91" mass="10052">MACSWAVVLAAQLGMGLLPPSTLIRLSPAVNNYPSEASRQEVRNIFNVSSVRLETLMQPQGTPENGYLWQKVNYQLSSPSRESIPCLDMAK</sequence>
<dbReference type="AlphaFoldDB" id="A0A7N2LL48"/>
<evidence type="ECO:0000256" key="1">
    <source>
        <dbReference type="SAM" id="SignalP"/>
    </source>
</evidence>
<organism evidence="2 3">
    <name type="scientific">Quercus lobata</name>
    <name type="common">Valley oak</name>
    <dbReference type="NCBI Taxonomy" id="97700"/>
    <lineage>
        <taxon>Eukaryota</taxon>
        <taxon>Viridiplantae</taxon>
        <taxon>Streptophyta</taxon>
        <taxon>Embryophyta</taxon>
        <taxon>Tracheophyta</taxon>
        <taxon>Spermatophyta</taxon>
        <taxon>Magnoliopsida</taxon>
        <taxon>eudicotyledons</taxon>
        <taxon>Gunneridae</taxon>
        <taxon>Pentapetalae</taxon>
        <taxon>rosids</taxon>
        <taxon>fabids</taxon>
        <taxon>Fagales</taxon>
        <taxon>Fagaceae</taxon>
        <taxon>Quercus</taxon>
    </lineage>
</organism>
<proteinExistence type="predicted"/>
<accession>A0A7N2LL48</accession>
<evidence type="ECO:0000313" key="2">
    <source>
        <dbReference type="EnsemblPlants" id="QL04p085886:mrna"/>
    </source>
</evidence>
<keyword evidence="3" id="KW-1185">Reference proteome</keyword>
<protein>
    <submittedName>
        <fullName evidence="2">Uncharacterized protein</fullName>
    </submittedName>
</protein>
<dbReference type="InParanoid" id="A0A7N2LL48"/>